<name>A0ABY7SMK6_9RHOB</name>
<evidence type="ECO:0000313" key="2">
    <source>
        <dbReference type="EMBL" id="WCR08222.1"/>
    </source>
</evidence>
<proteinExistence type="predicted"/>
<evidence type="ECO:0000313" key="3">
    <source>
        <dbReference type="Proteomes" id="UP001219349"/>
    </source>
</evidence>
<keyword evidence="1" id="KW-0732">Signal</keyword>
<accession>A0ABY7SMK6</accession>
<reference evidence="2 3" key="1">
    <citation type="submission" date="2021-01" db="EMBL/GenBank/DDBJ databases">
        <title>Biogeographic distribution of Paracoccus.</title>
        <authorList>
            <person name="Hollensteiner J."/>
            <person name="Leineberger J."/>
            <person name="Brinkhoff T."/>
            <person name="Daniel R."/>
        </authorList>
    </citation>
    <scope>NUCLEOTIDE SEQUENCE [LARGE SCALE GENOMIC DNA]</scope>
    <source>
        <strain evidence="2 3">KCTC 22803</strain>
    </source>
</reference>
<evidence type="ECO:0000256" key="1">
    <source>
        <dbReference type="SAM" id="SignalP"/>
    </source>
</evidence>
<protein>
    <recommendedName>
        <fullName evidence="4">Lipoprotein</fullName>
    </recommendedName>
</protein>
<feature type="chain" id="PRO_5046880650" description="Lipoprotein" evidence="1">
    <location>
        <begin position="31"/>
        <end position="121"/>
    </location>
</feature>
<sequence>MQKNSQYRPRRLSVPLSLAGLLLIAACGRAPTDVVLRGGVPAMTDLHRASTLPSESVRTVARRDFGWRLIYHPARAPANAEQDAARALCGLEKRRPAQIDRVPRVDPYADPGAAIIDIYCA</sequence>
<dbReference type="Proteomes" id="UP001219349">
    <property type="component" value="Chromosome"/>
</dbReference>
<evidence type="ECO:0008006" key="4">
    <source>
        <dbReference type="Google" id="ProtNLM"/>
    </source>
</evidence>
<organism evidence="2 3">
    <name type="scientific">Paracoccus fistulariae</name>
    <dbReference type="NCBI Taxonomy" id="658446"/>
    <lineage>
        <taxon>Bacteria</taxon>
        <taxon>Pseudomonadati</taxon>
        <taxon>Pseudomonadota</taxon>
        <taxon>Alphaproteobacteria</taxon>
        <taxon>Rhodobacterales</taxon>
        <taxon>Paracoccaceae</taxon>
        <taxon>Paracoccus</taxon>
    </lineage>
</organism>
<feature type="signal peptide" evidence="1">
    <location>
        <begin position="1"/>
        <end position="30"/>
    </location>
</feature>
<gene>
    <name evidence="2" type="ORF">JHX87_05255</name>
</gene>
<dbReference type="EMBL" id="CP067136">
    <property type="protein sequence ID" value="WCR08222.1"/>
    <property type="molecule type" value="Genomic_DNA"/>
</dbReference>
<dbReference type="PROSITE" id="PS51257">
    <property type="entry name" value="PROKAR_LIPOPROTEIN"/>
    <property type="match status" value="1"/>
</dbReference>
<keyword evidence="3" id="KW-1185">Reference proteome</keyword>
<dbReference type="RefSeq" id="WP_271882932.1">
    <property type="nucleotide sequence ID" value="NZ_CP067136.1"/>
</dbReference>